<dbReference type="Proteomes" id="UP000683360">
    <property type="component" value="Unassembled WGS sequence"/>
</dbReference>
<name>A0A8S3Q2A3_MYTED</name>
<feature type="compositionally biased region" description="Basic and acidic residues" evidence="1">
    <location>
        <begin position="1"/>
        <end position="27"/>
    </location>
</feature>
<protein>
    <submittedName>
        <fullName evidence="2">Uncharacterized protein</fullName>
    </submittedName>
</protein>
<evidence type="ECO:0000313" key="3">
    <source>
        <dbReference type="Proteomes" id="UP000683360"/>
    </source>
</evidence>
<feature type="compositionally biased region" description="Basic and acidic residues" evidence="1">
    <location>
        <begin position="299"/>
        <end position="327"/>
    </location>
</feature>
<gene>
    <name evidence="2" type="ORF">MEDL_4732</name>
</gene>
<comment type="caution">
    <text evidence="2">The sequence shown here is derived from an EMBL/GenBank/DDBJ whole genome shotgun (WGS) entry which is preliminary data.</text>
</comment>
<dbReference type="EMBL" id="CAJPWZ010000291">
    <property type="protein sequence ID" value="CAG2189348.1"/>
    <property type="molecule type" value="Genomic_DNA"/>
</dbReference>
<organism evidence="2 3">
    <name type="scientific">Mytilus edulis</name>
    <name type="common">Blue mussel</name>
    <dbReference type="NCBI Taxonomy" id="6550"/>
    <lineage>
        <taxon>Eukaryota</taxon>
        <taxon>Metazoa</taxon>
        <taxon>Spiralia</taxon>
        <taxon>Lophotrochozoa</taxon>
        <taxon>Mollusca</taxon>
        <taxon>Bivalvia</taxon>
        <taxon>Autobranchia</taxon>
        <taxon>Pteriomorphia</taxon>
        <taxon>Mytilida</taxon>
        <taxon>Mytiloidea</taxon>
        <taxon>Mytilidae</taxon>
        <taxon>Mytilinae</taxon>
        <taxon>Mytilus</taxon>
    </lineage>
</organism>
<evidence type="ECO:0000313" key="2">
    <source>
        <dbReference type="EMBL" id="CAG2189348.1"/>
    </source>
</evidence>
<keyword evidence="3" id="KW-1185">Reference proteome</keyword>
<feature type="compositionally biased region" description="Polar residues" evidence="1">
    <location>
        <begin position="47"/>
        <end position="66"/>
    </location>
</feature>
<sequence length="337" mass="37327">MEQREESEEFQEKGNVAEETDSVHEVKGSVASISKSEMDKTRKGSRVSLQTQEVNDINRSSGSLQTADHEIKGSLSSLSKSQKDSTGKGSRISLQTKEVNDINRSSGSLQTSVQEVKGSVASISRSQKDQTGEGSRISLQTQDVNDLKRSSRSLQTPEKKIIKSTSQSSIVNQDKTENSIEGEITKDKQEKETEEIPVDKLITKEEANEDDKSETLSNSKTNIPKIVHPEEKYAAELSHKIVDEALESAAHMQPDSETQDNNDIQQLTEMLKATLNPPRTIKDASLSSSHEQISDSDDQYIKKSHEDLIEKSSKQSDKTRKSEKENLNDESSDSSAD</sequence>
<feature type="compositionally biased region" description="Acidic residues" evidence="1">
    <location>
        <begin position="328"/>
        <end position="337"/>
    </location>
</feature>
<dbReference type="AlphaFoldDB" id="A0A8S3Q2A3"/>
<feature type="compositionally biased region" description="Basic and acidic residues" evidence="1">
    <location>
        <begin position="174"/>
        <end position="191"/>
    </location>
</feature>
<feature type="compositionally biased region" description="Polar residues" evidence="1">
    <location>
        <begin position="92"/>
        <end position="114"/>
    </location>
</feature>
<proteinExistence type="predicted"/>
<evidence type="ECO:0000256" key="1">
    <source>
        <dbReference type="SAM" id="MobiDB-lite"/>
    </source>
</evidence>
<reference evidence="2" key="1">
    <citation type="submission" date="2021-03" db="EMBL/GenBank/DDBJ databases">
        <authorList>
            <person name="Bekaert M."/>
        </authorList>
    </citation>
    <scope>NUCLEOTIDE SEQUENCE</scope>
</reference>
<feature type="region of interest" description="Disordered" evidence="1">
    <location>
        <begin position="1"/>
        <end position="228"/>
    </location>
</feature>
<feature type="region of interest" description="Disordered" evidence="1">
    <location>
        <begin position="245"/>
        <end position="337"/>
    </location>
</feature>
<feature type="compositionally biased region" description="Basic and acidic residues" evidence="1">
    <location>
        <begin position="197"/>
        <end position="206"/>
    </location>
</feature>
<feature type="compositionally biased region" description="Polar residues" evidence="1">
    <location>
        <begin position="255"/>
        <end position="268"/>
    </location>
</feature>
<accession>A0A8S3Q2A3</accession>